<dbReference type="AlphaFoldDB" id="A0A6P1KKB8"/>
<proteinExistence type="predicted"/>
<name>A0A6P1KKB8_FAUOS</name>
<evidence type="ECO:0000313" key="1">
    <source>
        <dbReference type="EMBL" id="QHG08744.1"/>
    </source>
</evidence>
<reference evidence="1" key="1">
    <citation type="journal article" date="2020" name="Microbiol. Resour. Announc.">
        <title>Complete Genome Sequence of Moraxella osloensis Strain YV1, Isolated from an Australian Wastewater Treatment Plant.</title>
        <authorList>
            <person name="Batinovic S."/>
            <person name="Rice D.T.F."/>
            <person name="Seviour R.J."/>
            <person name="Petrovski S."/>
        </authorList>
    </citation>
    <scope>NUCLEOTIDE SEQUENCE</scope>
    <source>
        <strain evidence="1">YV1</strain>
    </source>
</reference>
<accession>A0A6P1KKB8</accession>
<protein>
    <submittedName>
        <fullName evidence="1">DUF1269 domain-containing protein</fullName>
    </submittedName>
</protein>
<organism evidence="1">
    <name type="scientific">Faucicola osloensis</name>
    <name type="common">Moraxella osloensis</name>
    <dbReference type="NCBI Taxonomy" id="34062"/>
    <lineage>
        <taxon>Bacteria</taxon>
        <taxon>Pseudomonadati</taxon>
        <taxon>Pseudomonadota</taxon>
        <taxon>Gammaproteobacteria</taxon>
        <taxon>Moraxellales</taxon>
        <taxon>Moraxellaceae</taxon>
        <taxon>Faucicola</taxon>
    </lineage>
</organism>
<gene>
    <name evidence="1" type="ORF">GSF12_01795</name>
</gene>
<dbReference type="EMBL" id="CP047226">
    <property type="protein sequence ID" value="QHG08744.1"/>
    <property type="molecule type" value="Genomic_DNA"/>
</dbReference>
<sequence length="211" mass="22950">MKAQQNILVTIFDVSTEAYKAFTELKAYKSNAETLIAQALLIKKENSVITTVDSLDQGEQISGGAVMGGLFGALLGVLGGPAGLLIGGSLGMVLGSDVGAAASFGQSSLLEYVAQNLKDGEVAILTLVQEQNEQPLNDFFAQYNTHSQRFDVAHVQSEIIAAKEAHDQSVKHLQQVWREQRKADHSSKLDAFRDEINQKFHQLGEKLNLHK</sequence>